<feature type="non-terminal residue" evidence="1">
    <location>
        <position position="57"/>
    </location>
</feature>
<keyword evidence="2" id="KW-1185">Reference proteome</keyword>
<name>A0A6G1KC73_9PLEO</name>
<evidence type="ECO:0000313" key="1">
    <source>
        <dbReference type="EMBL" id="KAF2709957.1"/>
    </source>
</evidence>
<dbReference type="Proteomes" id="UP000799428">
    <property type="component" value="Unassembled WGS sequence"/>
</dbReference>
<reference evidence="1" key="1">
    <citation type="journal article" date="2020" name="Stud. Mycol.">
        <title>101 Dothideomycetes genomes: a test case for predicting lifestyles and emergence of pathogens.</title>
        <authorList>
            <person name="Haridas S."/>
            <person name="Albert R."/>
            <person name="Binder M."/>
            <person name="Bloem J."/>
            <person name="Labutti K."/>
            <person name="Salamov A."/>
            <person name="Andreopoulos B."/>
            <person name="Baker S."/>
            <person name="Barry K."/>
            <person name="Bills G."/>
            <person name="Bluhm B."/>
            <person name="Cannon C."/>
            <person name="Castanera R."/>
            <person name="Culley D."/>
            <person name="Daum C."/>
            <person name="Ezra D."/>
            <person name="Gonzalez J."/>
            <person name="Henrissat B."/>
            <person name="Kuo A."/>
            <person name="Liang C."/>
            <person name="Lipzen A."/>
            <person name="Lutzoni F."/>
            <person name="Magnuson J."/>
            <person name="Mondo S."/>
            <person name="Nolan M."/>
            <person name="Ohm R."/>
            <person name="Pangilinan J."/>
            <person name="Park H.-J."/>
            <person name="Ramirez L."/>
            <person name="Alfaro M."/>
            <person name="Sun H."/>
            <person name="Tritt A."/>
            <person name="Yoshinaga Y."/>
            <person name="Zwiers L.-H."/>
            <person name="Turgeon B."/>
            <person name="Goodwin S."/>
            <person name="Spatafora J."/>
            <person name="Crous P."/>
            <person name="Grigoriev I."/>
        </authorList>
    </citation>
    <scope>NUCLEOTIDE SEQUENCE</scope>
    <source>
        <strain evidence="1">CBS 279.74</strain>
    </source>
</reference>
<protein>
    <submittedName>
        <fullName evidence="1">Uncharacterized protein</fullName>
    </submittedName>
</protein>
<dbReference type="AlphaFoldDB" id="A0A6G1KC73"/>
<dbReference type="EMBL" id="MU005769">
    <property type="protein sequence ID" value="KAF2709957.1"/>
    <property type="molecule type" value="Genomic_DNA"/>
</dbReference>
<evidence type="ECO:0000313" key="2">
    <source>
        <dbReference type="Proteomes" id="UP000799428"/>
    </source>
</evidence>
<accession>A0A6G1KC73</accession>
<organism evidence="1 2">
    <name type="scientific">Pleomassaria siparia CBS 279.74</name>
    <dbReference type="NCBI Taxonomy" id="1314801"/>
    <lineage>
        <taxon>Eukaryota</taxon>
        <taxon>Fungi</taxon>
        <taxon>Dikarya</taxon>
        <taxon>Ascomycota</taxon>
        <taxon>Pezizomycotina</taxon>
        <taxon>Dothideomycetes</taxon>
        <taxon>Pleosporomycetidae</taxon>
        <taxon>Pleosporales</taxon>
        <taxon>Pleomassariaceae</taxon>
        <taxon>Pleomassaria</taxon>
    </lineage>
</organism>
<feature type="non-terminal residue" evidence="1">
    <location>
        <position position="1"/>
    </location>
</feature>
<proteinExistence type="predicted"/>
<sequence length="57" mass="6357">CEHWWTARVPGTTPPSFQSFAITRQYRVKVEVGVQIAGKKFALKTESHVRDLGSVVG</sequence>
<dbReference type="OrthoDB" id="3892815at2759"/>
<gene>
    <name evidence="1" type="ORF">K504DRAFT_351177</name>
</gene>